<evidence type="ECO:0000313" key="3">
    <source>
        <dbReference type="Proteomes" id="UP000019116"/>
    </source>
</evidence>
<dbReference type="Gramene" id="TraesCAD_scaffold_049310_01G000200.1">
    <property type="protein sequence ID" value="TraesCAD_scaffold_049310_01G000200.1"/>
    <property type="gene ID" value="TraesCAD_scaffold_049310_01G000200"/>
</dbReference>
<dbReference type="EnsemblPlants" id="TraesCS6A02G332200.1">
    <property type="protein sequence ID" value="TraesCS6A02G332200.1"/>
    <property type="gene ID" value="TraesCS6A02G332200"/>
</dbReference>
<feature type="region of interest" description="Disordered" evidence="1">
    <location>
        <begin position="22"/>
        <end position="98"/>
    </location>
</feature>
<organism evidence="2">
    <name type="scientific">Triticum aestivum</name>
    <name type="common">Wheat</name>
    <dbReference type="NCBI Taxonomy" id="4565"/>
    <lineage>
        <taxon>Eukaryota</taxon>
        <taxon>Viridiplantae</taxon>
        <taxon>Streptophyta</taxon>
        <taxon>Embryophyta</taxon>
        <taxon>Tracheophyta</taxon>
        <taxon>Spermatophyta</taxon>
        <taxon>Magnoliopsida</taxon>
        <taxon>Liliopsida</taxon>
        <taxon>Poales</taxon>
        <taxon>Poaceae</taxon>
        <taxon>BOP clade</taxon>
        <taxon>Pooideae</taxon>
        <taxon>Triticodae</taxon>
        <taxon>Triticeae</taxon>
        <taxon>Triticinae</taxon>
        <taxon>Triticum</taxon>
    </lineage>
</organism>
<dbReference type="Gramene" id="TraesLAC6A03G03342920.1">
    <property type="protein sequence ID" value="TraesLAC6A03G03342920.1"/>
    <property type="gene ID" value="TraesLAC6A03G03342920"/>
</dbReference>
<dbReference type="Gramene" id="TraesCS6A02G332200.1">
    <property type="protein sequence ID" value="TraesCS6A02G332200.1"/>
    <property type="gene ID" value="TraesCS6A02G332200"/>
</dbReference>
<dbReference type="Gramene" id="TraesARI6A03G03343330.1">
    <property type="protein sequence ID" value="TraesARI6A03G03343330.1"/>
    <property type="gene ID" value="TraesARI6A03G03343330"/>
</dbReference>
<reference evidence="2" key="1">
    <citation type="submission" date="2018-08" db="EMBL/GenBank/DDBJ databases">
        <authorList>
            <person name="Rossello M."/>
        </authorList>
    </citation>
    <scope>NUCLEOTIDE SEQUENCE [LARGE SCALE GENOMIC DNA]</scope>
    <source>
        <strain evidence="2">cv. Chinese Spring</strain>
    </source>
</reference>
<dbReference type="Gramene" id="TraesSYM6A03G03328930.1">
    <property type="protein sequence ID" value="TraesSYM6A03G03328930.1"/>
    <property type="gene ID" value="TraesSYM6A03G03328930"/>
</dbReference>
<evidence type="ECO:0000313" key="2">
    <source>
        <dbReference type="EnsemblPlants" id="TraesCS6A02G332200.1"/>
    </source>
</evidence>
<accession>A0A3B6NT44</accession>
<reference evidence="2" key="2">
    <citation type="submission" date="2018-10" db="UniProtKB">
        <authorList>
            <consortium name="EnsemblPlants"/>
        </authorList>
    </citation>
    <scope>IDENTIFICATION</scope>
</reference>
<protein>
    <submittedName>
        <fullName evidence="2">Uncharacterized protein</fullName>
    </submittedName>
</protein>
<evidence type="ECO:0000256" key="1">
    <source>
        <dbReference type="SAM" id="MobiDB-lite"/>
    </source>
</evidence>
<proteinExistence type="predicted"/>
<dbReference type="Gramene" id="TraesNOR6A03G03419720.1">
    <property type="protein sequence ID" value="TraesNOR6A03G03419720.1"/>
    <property type="gene ID" value="TraesNOR6A03G03419720"/>
</dbReference>
<feature type="compositionally biased region" description="Basic and acidic residues" evidence="1">
    <location>
        <begin position="45"/>
        <end position="60"/>
    </location>
</feature>
<dbReference type="Gramene" id="TraesCS6A03G0856700.1">
    <property type="protein sequence ID" value="TraesCS6A03G0856700.1.CDS"/>
    <property type="gene ID" value="TraesCS6A03G0856700"/>
</dbReference>
<dbReference type="Gramene" id="TraesCLE_scaffold_095664_01G000200.1">
    <property type="protein sequence ID" value="TraesCLE_scaffold_095664_01G000200.1"/>
    <property type="gene ID" value="TraesCLE_scaffold_095664_01G000200"/>
</dbReference>
<dbReference type="Gramene" id="TraesJUL6A03G03412830.1">
    <property type="protein sequence ID" value="TraesJUL6A03G03412830.1"/>
    <property type="gene ID" value="TraesJUL6A03G03412830"/>
</dbReference>
<keyword evidence="3" id="KW-1185">Reference proteome</keyword>
<dbReference type="Proteomes" id="UP000019116">
    <property type="component" value="Chromosome 6A"/>
</dbReference>
<sequence length="98" mass="10709">MASRAVDWMSISPAELPAQNMKAMATYEARPSQGARPPVRRRQRCHESPEMWSPSDEKSSSKVYGSRDAAAPQSKRKPMDAGSTPFLVAAGRCRSSSP</sequence>
<dbReference type="Gramene" id="TraesMAC6A03G03385610.1">
    <property type="protein sequence ID" value="TraesMAC6A03G03385610.1"/>
    <property type="gene ID" value="TraesMAC6A03G03385610"/>
</dbReference>
<dbReference type="Gramene" id="TraesROB_scaffold_071886_01G000200.1">
    <property type="protein sequence ID" value="TraesROB_scaffold_071886_01G000200.1"/>
    <property type="gene ID" value="TraesROB_scaffold_071886_01G000200"/>
</dbReference>
<name>A0A3B6NT44_WHEAT</name>
<dbReference type="Gramene" id="TraesWEE_scaffold_072232_01G000200.1">
    <property type="protein sequence ID" value="TraesWEE_scaffold_072232_01G000200.1"/>
    <property type="gene ID" value="TraesWEE_scaffold_072232_01G000200"/>
</dbReference>
<dbReference type="AlphaFoldDB" id="A0A3B6NT44"/>